<evidence type="ECO:0000256" key="1">
    <source>
        <dbReference type="SAM" id="MobiDB-lite"/>
    </source>
</evidence>
<dbReference type="Pfam" id="PF04004">
    <property type="entry name" value="Leo1"/>
    <property type="match status" value="1"/>
</dbReference>
<feature type="compositionally biased region" description="Basic and acidic residues" evidence="1">
    <location>
        <begin position="102"/>
        <end position="119"/>
    </location>
</feature>
<name>A0ABD1TTQ6_9LAMI</name>
<gene>
    <name evidence="2" type="ORF">Fot_30089</name>
</gene>
<comment type="caution">
    <text evidence="2">The sequence shown here is derived from an EMBL/GenBank/DDBJ whole genome shotgun (WGS) entry which is preliminary data.</text>
</comment>
<dbReference type="PANTHER" id="PTHR23146">
    <property type="entry name" value="LEO1 PROTEIN"/>
    <property type="match status" value="1"/>
</dbReference>
<organism evidence="2 3">
    <name type="scientific">Forsythia ovata</name>
    <dbReference type="NCBI Taxonomy" id="205694"/>
    <lineage>
        <taxon>Eukaryota</taxon>
        <taxon>Viridiplantae</taxon>
        <taxon>Streptophyta</taxon>
        <taxon>Embryophyta</taxon>
        <taxon>Tracheophyta</taxon>
        <taxon>Spermatophyta</taxon>
        <taxon>Magnoliopsida</taxon>
        <taxon>eudicotyledons</taxon>
        <taxon>Gunneridae</taxon>
        <taxon>Pentapetalae</taxon>
        <taxon>asterids</taxon>
        <taxon>lamiids</taxon>
        <taxon>Lamiales</taxon>
        <taxon>Oleaceae</taxon>
        <taxon>Forsythieae</taxon>
        <taxon>Forsythia</taxon>
    </lineage>
</organism>
<dbReference type="PANTHER" id="PTHR23146:SF0">
    <property type="entry name" value="RNA POLYMERASE-ASSOCIATED PROTEIN LEO1"/>
    <property type="match status" value="1"/>
</dbReference>
<sequence>MQEVIDRLTGKDLKLGWNGKERSIELADKLYQRVAAQYQALTAIAEAMLEGSQQPTEQQTVWQQSNLFDPGGLDILGLTQIFLRSGPQHSPFQNEEVGGPKPEGDGKSEGPEKVVPQREGEPLDVDHIHGPSKLKNPCSQVVCIGDQRESEGSRSLDDWNDDHQNLRVAAVIREVFGESDDEEQAEYYEKELRPEEENAVAKPEGKAAVPSLVLEVSTRHPPADPDNMHLVRLPNIVGIDPRPFHPSTYVEQDFFATDNSGSRRRIPSKNIIRWRPVKNPDGTTSVESNARFVSWSNDSLQLYIGEESFDVSEQDAQDIEMHLFLKTEEGILQSQGRITKRMQIMPSSITSDSHRTLSALVDARHKKVNKVKNYIADTNPEREMEYNEKGLKHHHKLAIPTAGSSRWPIALSESKRKDSRYKIGRKGYEGSSSLRRSEDTQKNCEEHDKAQEEEACEDSEVEAEEAKQKVIESDGEYPPGKATSPRQKTIKRRRKTTVYVSDEE</sequence>
<evidence type="ECO:0000313" key="3">
    <source>
        <dbReference type="Proteomes" id="UP001604277"/>
    </source>
</evidence>
<evidence type="ECO:0000313" key="2">
    <source>
        <dbReference type="EMBL" id="KAL2516118.1"/>
    </source>
</evidence>
<dbReference type="InterPro" id="IPR007149">
    <property type="entry name" value="Leo1"/>
</dbReference>
<reference evidence="3" key="1">
    <citation type="submission" date="2024-07" db="EMBL/GenBank/DDBJ databases">
        <title>Two chromosome-level genome assemblies of Korean endemic species Abeliophyllum distichum and Forsythia ovata (Oleaceae).</title>
        <authorList>
            <person name="Jang H."/>
        </authorList>
    </citation>
    <scope>NUCLEOTIDE SEQUENCE [LARGE SCALE GENOMIC DNA]</scope>
</reference>
<feature type="compositionally biased region" description="Basic and acidic residues" evidence="1">
    <location>
        <begin position="435"/>
        <end position="452"/>
    </location>
</feature>
<dbReference type="EMBL" id="JBFOLJ010000008">
    <property type="protein sequence ID" value="KAL2516118.1"/>
    <property type="molecule type" value="Genomic_DNA"/>
</dbReference>
<proteinExistence type="predicted"/>
<dbReference type="Proteomes" id="UP001604277">
    <property type="component" value="Unassembled WGS sequence"/>
</dbReference>
<dbReference type="AlphaFoldDB" id="A0ABD1TTQ6"/>
<feature type="region of interest" description="Disordered" evidence="1">
    <location>
        <begin position="416"/>
        <end position="504"/>
    </location>
</feature>
<accession>A0ABD1TTQ6</accession>
<feature type="region of interest" description="Disordered" evidence="1">
    <location>
        <begin position="87"/>
        <end position="119"/>
    </location>
</feature>
<protein>
    <submittedName>
        <fullName evidence="2">Protein LEO1-like protein</fullName>
    </submittedName>
</protein>
<keyword evidence="3" id="KW-1185">Reference proteome</keyword>
<feature type="compositionally biased region" description="Acidic residues" evidence="1">
    <location>
        <begin position="453"/>
        <end position="463"/>
    </location>
</feature>